<dbReference type="InterPro" id="IPR052980">
    <property type="entry name" value="Crinkler_effector"/>
</dbReference>
<proteinExistence type="predicted"/>
<evidence type="ECO:0000313" key="2">
    <source>
        <dbReference type="Proteomes" id="UP000747399"/>
    </source>
</evidence>
<dbReference type="EMBL" id="BNCO01000016">
    <property type="protein sequence ID" value="GIL53775.1"/>
    <property type="molecule type" value="Genomic_DNA"/>
</dbReference>
<gene>
    <name evidence="1" type="ORF">Vafri_9363</name>
</gene>
<organism evidence="1 2">
    <name type="scientific">Volvox africanus</name>
    <dbReference type="NCBI Taxonomy" id="51714"/>
    <lineage>
        <taxon>Eukaryota</taxon>
        <taxon>Viridiplantae</taxon>
        <taxon>Chlorophyta</taxon>
        <taxon>core chlorophytes</taxon>
        <taxon>Chlorophyceae</taxon>
        <taxon>CS clade</taxon>
        <taxon>Chlamydomonadales</taxon>
        <taxon>Volvocaceae</taxon>
        <taxon>Volvox</taxon>
    </lineage>
</organism>
<protein>
    <submittedName>
        <fullName evidence="1">Uncharacterized protein</fullName>
    </submittedName>
</protein>
<dbReference type="SUPFAM" id="SSF52540">
    <property type="entry name" value="P-loop containing nucleoside triphosphate hydrolases"/>
    <property type="match status" value="1"/>
</dbReference>
<keyword evidence="2" id="KW-1185">Reference proteome</keyword>
<sequence length="395" mass="44987">MALTDHRAACKRLAELYKDDVGSSAKLLTALTSLDANEFSMVCNGWEAVIDTPTEKPFLEMRLSGWSPTHKQAPQQLKRFWQALMGLDAIKEGRFLNLPSDVYLLGRESWGSSLLVRQCYRGLFNRMMELRSPSINSRFLITGTPGIGKSFFAIVLMGWLAKEKEVSMIVLDLEDKRYLFTAKGTDINVAEGRKTDFNEEIENPTTWCIVDTGTATKRAANTVMLSFPDRELYKEFLKFPGTKTLYMPFWTRSEIHKCRKRLYPNLGKQTVNSLLEKWGNIPRYVLEKAMDAVAQRSLEDAIAFCRWEDIMHCVGEPETALHAAHKLVHFKVAAGKQYDQFIMNMASYYVVDKIAEKDGDNHVKHLWDLIDLATGYHEPGTRWLTGRAGRAAPVE</sequence>
<dbReference type="PANTHER" id="PTHR33129:SF1">
    <property type="entry name" value="ATP-BINDING PROTEIN"/>
    <property type="match status" value="1"/>
</dbReference>
<name>A0A8J4B469_9CHLO</name>
<dbReference type="Proteomes" id="UP000747399">
    <property type="component" value="Unassembled WGS sequence"/>
</dbReference>
<dbReference type="PANTHER" id="PTHR33129">
    <property type="entry name" value="PROTEIN KINASE DOMAIN-CONTAINING PROTEIN-RELATED"/>
    <property type="match status" value="1"/>
</dbReference>
<accession>A0A8J4B469</accession>
<dbReference type="AlphaFoldDB" id="A0A8J4B469"/>
<dbReference type="InterPro" id="IPR027417">
    <property type="entry name" value="P-loop_NTPase"/>
</dbReference>
<evidence type="ECO:0000313" key="1">
    <source>
        <dbReference type="EMBL" id="GIL53775.1"/>
    </source>
</evidence>
<reference evidence="1" key="1">
    <citation type="journal article" date="2021" name="Proc. Natl. Acad. Sci. U.S.A.">
        <title>Three genomes in the algal genus Volvox reveal the fate of a haploid sex-determining region after a transition to homothallism.</title>
        <authorList>
            <person name="Yamamoto K."/>
            <person name="Hamaji T."/>
            <person name="Kawai-Toyooka H."/>
            <person name="Matsuzaki R."/>
            <person name="Takahashi F."/>
            <person name="Nishimura Y."/>
            <person name="Kawachi M."/>
            <person name="Noguchi H."/>
            <person name="Minakuchi Y."/>
            <person name="Umen J.G."/>
            <person name="Toyoda A."/>
            <person name="Nozaki H."/>
        </authorList>
    </citation>
    <scope>NUCLEOTIDE SEQUENCE</scope>
    <source>
        <strain evidence="1">NIES-3780</strain>
    </source>
</reference>
<comment type="caution">
    <text evidence="1">The sequence shown here is derived from an EMBL/GenBank/DDBJ whole genome shotgun (WGS) entry which is preliminary data.</text>
</comment>